<evidence type="ECO:0000313" key="2">
    <source>
        <dbReference type="Proteomes" id="UP000838324"/>
    </source>
</evidence>
<reference evidence="1" key="1">
    <citation type="submission" date="2022-01" db="EMBL/GenBank/DDBJ databases">
        <authorList>
            <person name="Criscuolo A."/>
        </authorList>
    </citation>
    <scope>NUCLEOTIDE SEQUENCE</scope>
    <source>
        <strain evidence="1">CIP111892</strain>
    </source>
</reference>
<keyword evidence="2" id="KW-1185">Reference proteome</keyword>
<gene>
    <name evidence="1" type="ORF">PAECIP111892_01777</name>
</gene>
<name>A0ABM9BTN6_9BACL</name>
<accession>A0ABM9BTN6</accession>
<dbReference type="EMBL" id="CAKMMG010000001">
    <property type="protein sequence ID" value="CAH1194635.1"/>
    <property type="molecule type" value="Genomic_DNA"/>
</dbReference>
<protein>
    <submittedName>
        <fullName evidence="1">Uncharacterized protein</fullName>
    </submittedName>
</protein>
<dbReference type="Proteomes" id="UP000838324">
    <property type="component" value="Unassembled WGS sequence"/>
</dbReference>
<evidence type="ECO:0000313" key="1">
    <source>
        <dbReference type="EMBL" id="CAH1194635.1"/>
    </source>
</evidence>
<proteinExistence type="predicted"/>
<sequence length="73" mass="8603">MTAETFGLGANYLHGWPGAWPFGIFWNGEKGTHYLRTLRLLQLEPFERLVDLVLTDAYVTLRYGWRRVIEYLL</sequence>
<organism evidence="1 2">
    <name type="scientific">Paenibacillus auburnensis</name>
    <dbReference type="NCBI Taxonomy" id="2905649"/>
    <lineage>
        <taxon>Bacteria</taxon>
        <taxon>Bacillati</taxon>
        <taxon>Bacillota</taxon>
        <taxon>Bacilli</taxon>
        <taxon>Bacillales</taxon>
        <taxon>Paenibacillaceae</taxon>
        <taxon>Paenibacillus</taxon>
    </lineage>
</organism>
<comment type="caution">
    <text evidence="1">The sequence shown here is derived from an EMBL/GenBank/DDBJ whole genome shotgun (WGS) entry which is preliminary data.</text>
</comment>